<feature type="region of interest" description="Disordered" evidence="1">
    <location>
        <begin position="1"/>
        <end position="37"/>
    </location>
</feature>
<proteinExistence type="predicted"/>
<sequence length="37" mass="3726">MGTGWWAMGNKPGPPGVGPLCGGVPAPGPDLNSHRRT</sequence>
<dbReference type="Proteomes" id="UP000399805">
    <property type="component" value="Unassembled WGS sequence"/>
</dbReference>
<gene>
    <name evidence="2" type="ORF">AA23TX_05482</name>
</gene>
<evidence type="ECO:0000256" key="1">
    <source>
        <dbReference type="SAM" id="MobiDB-lite"/>
    </source>
</evidence>
<organism evidence="2 3">
    <name type="scientific">Amycolatopsis camponoti</name>
    <dbReference type="NCBI Taxonomy" id="2606593"/>
    <lineage>
        <taxon>Bacteria</taxon>
        <taxon>Bacillati</taxon>
        <taxon>Actinomycetota</taxon>
        <taxon>Actinomycetes</taxon>
        <taxon>Pseudonocardiales</taxon>
        <taxon>Pseudonocardiaceae</taxon>
        <taxon>Amycolatopsis</taxon>
    </lineage>
</organism>
<name>A0A6I8LTX0_9PSEU</name>
<evidence type="ECO:0000313" key="3">
    <source>
        <dbReference type="Proteomes" id="UP000399805"/>
    </source>
</evidence>
<dbReference type="EMBL" id="CABVGP010000002">
    <property type="protein sequence ID" value="VVJ20461.1"/>
    <property type="molecule type" value="Genomic_DNA"/>
</dbReference>
<protein>
    <submittedName>
        <fullName evidence="2">Uncharacterized protein</fullName>
    </submittedName>
</protein>
<accession>A0A6I8LTX0</accession>
<evidence type="ECO:0000313" key="2">
    <source>
        <dbReference type="EMBL" id="VVJ20461.1"/>
    </source>
</evidence>
<dbReference type="AlphaFoldDB" id="A0A6I8LTX0"/>
<reference evidence="2 3" key="1">
    <citation type="submission" date="2019-09" db="EMBL/GenBank/DDBJ databases">
        <authorList>
            <person name="Leyn A S."/>
        </authorList>
    </citation>
    <scope>NUCLEOTIDE SEQUENCE [LARGE SCALE GENOMIC DNA]</scope>
    <source>
        <strain evidence="2">AA231_1</strain>
    </source>
</reference>
<keyword evidence="3" id="KW-1185">Reference proteome</keyword>